<evidence type="ECO:0000313" key="5">
    <source>
        <dbReference type="Proteomes" id="UP000029444"/>
    </source>
</evidence>
<accession>A0A095TUE8</accession>
<dbReference type="AlphaFoldDB" id="A0A095TUE8"/>
<dbReference type="GO" id="GO:0005737">
    <property type="term" value="C:cytoplasm"/>
    <property type="evidence" value="ECO:0007669"/>
    <property type="project" value="TreeGrafter"/>
</dbReference>
<dbReference type="PATRIC" id="fig|1177154.3.peg.504"/>
<evidence type="ECO:0000256" key="2">
    <source>
        <dbReference type="PROSITE-ProRule" id="PRU00110"/>
    </source>
</evidence>
<dbReference type="PANTHER" id="PTHR28242">
    <property type="entry name" value="PHOSPHORELAY INTERMEDIATE PROTEIN YPD1"/>
    <property type="match status" value="1"/>
</dbReference>
<dbReference type="GO" id="GO:0043424">
    <property type="term" value="F:protein histidine kinase binding"/>
    <property type="evidence" value="ECO:0007669"/>
    <property type="project" value="InterPro"/>
</dbReference>
<dbReference type="SUPFAM" id="SSF47226">
    <property type="entry name" value="Histidine-containing phosphotransfer domain, HPT domain"/>
    <property type="match status" value="1"/>
</dbReference>
<dbReference type="RefSeq" id="WP_035230188.1">
    <property type="nucleotide sequence ID" value="NZ_ARXV01000002.1"/>
</dbReference>
<dbReference type="GO" id="GO:0000160">
    <property type="term" value="P:phosphorelay signal transduction system"/>
    <property type="evidence" value="ECO:0007669"/>
    <property type="project" value="UniProtKB-KW"/>
</dbReference>
<protein>
    <submittedName>
        <fullName evidence="4">Two-component hybrid sensor and regulator</fullName>
    </submittedName>
</protein>
<evidence type="ECO:0000313" key="4">
    <source>
        <dbReference type="EMBL" id="KGD66023.1"/>
    </source>
</evidence>
<dbReference type="InterPro" id="IPR045871">
    <property type="entry name" value="AHP1-5/YPD1"/>
</dbReference>
<comment type="caution">
    <text evidence="4">The sequence shown here is derived from an EMBL/GenBank/DDBJ whole genome shotgun (WGS) entry which is preliminary data.</text>
</comment>
<organism evidence="4 5">
    <name type="scientific">Alcanivorax nanhaiticus</name>
    <dbReference type="NCBI Taxonomy" id="1177154"/>
    <lineage>
        <taxon>Bacteria</taxon>
        <taxon>Pseudomonadati</taxon>
        <taxon>Pseudomonadota</taxon>
        <taxon>Gammaproteobacteria</taxon>
        <taxon>Oceanospirillales</taxon>
        <taxon>Alcanivoracaceae</taxon>
        <taxon>Alcanivorax</taxon>
    </lineage>
</organism>
<dbReference type="Proteomes" id="UP000029444">
    <property type="component" value="Unassembled WGS sequence"/>
</dbReference>
<feature type="domain" description="HPt" evidence="3">
    <location>
        <begin position="21"/>
        <end position="114"/>
    </location>
</feature>
<feature type="modified residue" description="Phosphohistidine" evidence="2">
    <location>
        <position position="60"/>
    </location>
</feature>
<dbReference type="Pfam" id="PF01627">
    <property type="entry name" value="Hpt"/>
    <property type="match status" value="1"/>
</dbReference>
<dbReference type="eggNOG" id="COG2198">
    <property type="taxonomic scope" value="Bacteria"/>
</dbReference>
<dbReference type="SMART" id="SM00073">
    <property type="entry name" value="HPT"/>
    <property type="match status" value="1"/>
</dbReference>
<dbReference type="STRING" id="1177154.Y5S_00495"/>
<evidence type="ECO:0000256" key="1">
    <source>
        <dbReference type="ARBA" id="ARBA00023012"/>
    </source>
</evidence>
<gene>
    <name evidence="4" type="ORF">Y5S_00495</name>
</gene>
<evidence type="ECO:0000259" key="3">
    <source>
        <dbReference type="PROSITE" id="PS50894"/>
    </source>
</evidence>
<keyword evidence="2" id="KW-0597">Phosphoprotein</keyword>
<sequence>MQVSDPQIIDSDIVAELKDVMGDDFSVLVESFIRDGQQRLQALSQALQGQDRETLRAQAHSFKGSSSNLGAIQVCEHCLALETLAMEGDLALAQTRLSALERDFKKAAEALKTL</sequence>
<dbReference type="Gene3D" id="1.20.120.160">
    <property type="entry name" value="HPT domain"/>
    <property type="match status" value="1"/>
</dbReference>
<name>A0A095TUE8_9GAMM</name>
<dbReference type="InterPro" id="IPR036641">
    <property type="entry name" value="HPT_dom_sf"/>
</dbReference>
<dbReference type="InterPro" id="IPR008207">
    <property type="entry name" value="Sig_transdc_His_kin_Hpt_dom"/>
</dbReference>
<dbReference type="PROSITE" id="PS50894">
    <property type="entry name" value="HPT"/>
    <property type="match status" value="1"/>
</dbReference>
<keyword evidence="5" id="KW-1185">Reference proteome</keyword>
<reference evidence="4 5" key="1">
    <citation type="submission" date="2012-09" db="EMBL/GenBank/DDBJ databases">
        <title>Genome Sequence of alkane-degrading Bacterium Alcanivorax sp. 19-m-6.</title>
        <authorList>
            <person name="Lai Q."/>
            <person name="Shao Z."/>
        </authorList>
    </citation>
    <scope>NUCLEOTIDE SEQUENCE [LARGE SCALE GENOMIC DNA]</scope>
    <source>
        <strain evidence="4 5">19-m-6</strain>
    </source>
</reference>
<dbReference type="GO" id="GO:0009927">
    <property type="term" value="F:histidine phosphotransfer kinase activity"/>
    <property type="evidence" value="ECO:0007669"/>
    <property type="project" value="InterPro"/>
</dbReference>
<dbReference type="EMBL" id="ARXV01000002">
    <property type="protein sequence ID" value="KGD66023.1"/>
    <property type="molecule type" value="Genomic_DNA"/>
</dbReference>
<keyword evidence="1" id="KW-0902">Two-component regulatory system</keyword>
<dbReference type="PANTHER" id="PTHR28242:SF52">
    <property type="entry name" value="PHOSPHORELAY INTERMEDIATE PROTEIN YPD1"/>
    <property type="match status" value="1"/>
</dbReference>
<proteinExistence type="predicted"/>